<dbReference type="InterPro" id="IPR009075">
    <property type="entry name" value="AcylCo_DH/oxidase_C"/>
</dbReference>
<evidence type="ECO:0000259" key="13">
    <source>
        <dbReference type="Pfam" id="PF02771"/>
    </source>
</evidence>
<comment type="catalytic activity">
    <reaction evidence="6">
        <text>3-(methylsulfanyl)propanoyl-CoA + oxidized [electron-transfer flavoprotein] + H(+) = 3-(methylsulfanyl)acryloyl-CoA + reduced [electron-transfer flavoprotein]</text>
        <dbReference type="Rhea" id="RHEA:52612"/>
        <dbReference type="Rhea" id="RHEA-COMP:10685"/>
        <dbReference type="Rhea" id="RHEA-COMP:10686"/>
        <dbReference type="ChEBI" id="CHEBI:15378"/>
        <dbReference type="ChEBI" id="CHEBI:57692"/>
        <dbReference type="ChEBI" id="CHEBI:58307"/>
        <dbReference type="ChEBI" id="CHEBI:82815"/>
        <dbReference type="ChEBI" id="CHEBI:84994"/>
        <dbReference type="EC" id="1.3.99.41"/>
    </reaction>
    <physiologicalReaction direction="left-to-right" evidence="6">
        <dbReference type="Rhea" id="RHEA:52613"/>
    </physiologicalReaction>
</comment>
<dbReference type="EMBL" id="CADCSZ010000179">
    <property type="protein sequence ID" value="CAA9264114.1"/>
    <property type="molecule type" value="Genomic_DNA"/>
</dbReference>
<evidence type="ECO:0000259" key="12">
    <source>
        <dbReference type="Pfam" id="PF02770"/>
    </source>
</evidence>
<gene>
    <name evidence="15" type="ORF">AVDCRST_MAG76-2946</name>
</gene>
<sequence>MSDYSPPLDEIRFVLEHVAGLDELSKLEGFEHADIDSTMAVLEEFGRFVVDKVLPTNRVGDERGSHVAGPPDDPTVVTADGFKEAYAQYVEAGWGTVPFDTGFGGGGFPWTVGVAMQELLNSGNVAFAMAPLLTQGALDMLFAHGSEEQKQVYLPKLVTGEWTGTMNLTEPDAGSDLGAIRTRAVPDGQGTYRITGTKIYITFGEHDLAENIVHLVLARTPGAPPGTKGVSCFIVPKHLVDQDGSLGRRNGVKVVSVEHKMGIRASPTCVLDYDEAVGYLVGDENAGMRYMFTMMNTARLSVGVEGLGLCEAAYQRARQYARERRQGRAPGAAGSSAIVEHADVRRMLLTMKASTEALRALHYFDARQIDLGHHHPDEAVRAAATELAGLLTPMSKGWGTDLASEITSLAIQVFGGMGYIEETGLAQLYRDARITAIYEGTNGIQAMDLVGRKLPMRGGGVVADLEARMRATVEELRGSADLVPVGDRLAEGLDVLHRATEWILAEGAADPVQALAAATPYLRLFSQVVGGWLLGVEALAATRAAPADFAEAKMATALFFADHILPTVHGLLPTITAGKHDLFALSADQL</sequence>
<keyword evidence="5 10" id="KW-0560">Oxidoreductase</keyword>
<dbReference type="GO" id="GO:0050660">
    <property type="term" value="F:flavin adenine dinucleotide binding"/>
    <property type="evidence" value="ECO:0007669"/>
    <property type="project" value="InterPro"/>
</dbReference>
<name>A0A6J4IWH7_9ACTN</name>
<feature type="domain" description="Acyl-CoA dehydrogenase/oxidase C-terminal" evidence="11">
    <location>
        <begin position="285"/>
        <end position="449"/>
    </location>
</feature>
<accession>A0A6J4IWH7</accession>
<dbReference type="AlphaFoldDB" id="A0A6J4IWH7"/>
<dbReference type="Pfam" id="PF02771">
    <property type="entry name" value="Acyl-CoA_dh_N"/>
    <property type="match status" value="1"/>
</dbReference>
<comment type="similarity">
    <text evidence="2 10">Belongs to the acyl-CoA dehydrogenase family.</text>
</comment>
<evidence type="ECO:0000256" key="1">
    <source>
        <dbReference type="ARBA" id="ARBA00001974"/>
    </source>
</evidence>
<evidence type="ECO:0000256" key="4">
    <source>
        <dbReference type="ARBA" id="ARBA00022827"/>
    </source>
</evidence>
<evidence type="ECO:0000256" key="9">
    <source>
        <dbReference type="ARBA" id="ARBA00069043"/>
    </source>
</evidence>
<dbReference type="Gene3D" id="1.10.540.10">
    <property type="entry name" value="Acyl-CoA dehydrogenase/oxidase, N-terminal domain"/>
    <property type="match status" value="1"/>
</dbReference>
<dbReference type="InterPro" id="IPR025878">
    <property type="entry name" value="Acyl-CoA_dh-like_C_dom"/>
</dbReference>
<dbReference type="PANTHER" id="PTHR42803:SF1">
    <property type="entry name" value="BROAD-SPECIFICITY LINEAR ACYL-COA DEHYDROGENASE FADE5"/>
    <property type="match status" value="1"/>
</dbReference>
<dbReference type="InterPro" id="IPR009100">
    <property type="entry name" value="AcylCoA_DH/oxidase_NM_dom_sf"/>
</dbReference>
<proteinExistence type="inferred from homology"/>
<dbReference type="Gene3D" id="1.20.140.10">
    <property type="entry name" value="Butyryl-CoA Dehydrogenase, subunit A, domain 3"/>
    <property type="match status" value="1"/>
</dbReference>
<comment type="function">
    <text evidence="7">Involved in the assimilation of dimethylsulphoniopropionate (DMSP), an important compound in the fixation of carbon in marine phytoplankton, by mediating the conversion of 3-(methylthio)propanoyl-CoA (MMPA-CoA) to 3-(methylthio)acryloyl-CoA (MTA-CoA).</text>
</comment>
<evidence type="ECO:0000259" key="11">
    <source>
        <dbReference type="Pfam" id="PF00441"/>
    </source>
</evidence>
<dbReference type="Pfam" id="PF12806">
    <property type="entry name" value="Acyl-CoA_dh_C"/>
    <property type="match status" value="1"/>
</dbReference>
<organism evidence="15">
    <name type="scientific">uncultured Acidimicrobiales bacterium</name>
    <dbReference type="NCBI Taxonomy" id="310071"/>
    <lineage>
        <taxon>Bacteria</taxon>
        <taxon>Bacillati</taxon>
        <taxon>Actinomycetota</taxon>
        <taxon>Acidimicrobiia</taxon>
        <taxon>Acidimicrobiales</taxon>
        <taxon>environmental samples</taxon>
    </lineage>
</organism>
<dbReference type="SUPFAM" id="SSF47203">
    <property type="entry name" value="Acyl-CoA dehydrogenase C-terminal domain-like"/>
    <property type="match status" value="1"/>
</dbReference>
<evidence type="ECO:0000256" key="8">
    <source>
        <dbReference type="ARBA" id="ARBA00066694"/>
    </source>
</evidence>
<dbReference type="InterPro" id="IPR037069">
    <property type="entry name" value="AcylCoA_DH/ox_N_sf"/>
</dbReference>
<feature type="domain" description="Acetyl-CoA dehydrogenase-like C-terminal" evidence="14">
    <location>
        <begin position="467"/>
        <end position="585"/>
    </location>
</feature>
<dbReference type="Pfam" id="PF02770">
    <property type="entry name" value="Acyl-CoA_dh_M"/>
    <property type="match status" value="1"/>
</dbReference>
<dbReference type="SUPFAM" id="SSF56645">
    <property type="entry name" value="Acyl-CoA dehydrogenase NM domain-like"/>
    <property type="match status" value="1"/>
</dbReference>
<protein>
    <recommendedName>
        <fullName evidence="9">3-methylmercaptopropionyl-CoA dehydrogenase</fullName>
        <ecNumber evidence="8">1.3.99.41</ecNumber>
    </recommendedName>
</protein>
<evidence type="ECO:0000256" key="6">
    <source>
        <dbReference type="ARBA" id="ARBA00051388"/>
    </source>
</evidence>
<dbReference type="InterPro" id="IPR046373">
    <property type="entry name" value="Acyl-CoA_Oxase/DH_mid-dom_sf"/>
</dbReference>
<dbReference type="InterPro" id="IPR052166">
    <property type="entry name" value="Diverse_Acyl-CoA_DH"/>
</dbReference>
<dbReference type="Pfam" id="PF00441">
    <property type="entry name" value="Acyl-CoA_dh_1"/>
    <property type="match status" value="1"/>
</dbReference>
<dbReference type="InterPro" id="IPR013786">
    <property type="entry name" value="AcylCoA_DH/ox_N"/>
</dbReference>
<feature type="domain" description="Acyl-CoA dehydrogenase/oxidase N-terminal" evidence="13">
    <location>
        <begin position="83"/>
        <end position="161"/>
    </location>
</feature>
<evidence type="ECO:0000313" key="15">
    <source>
        <dbReference type="EMBL" id="CAA9264114.1"/>
    </source>
</evidence>
<keyword evidence="3 10" id="KW-0285">Flavoprotein</keyword>
<dbReference type="FunFam" id="2.40.110.10:FF:000031">
    <property type="entry name" value="Acyl-CoA dehydrogenase, putative"/>
    <property type="match status" value="1"/>
</dbReference>
<dbReference type="PANTHER" id="PTHR42803">
    <property type="entry name" value="ACYL-COA DEHYDROGENASE"/>
    <property type="match status" value="1"/>
</dbReference>
<evidence type="ECO:0000256" key="2">
    <source>
        <dbReference type="ARBA" id="ARBA00009347"/>
    </source>
</evidence>
<evidence type="ECO:0000256" key="3">
    <source>
        <dbReference type="ARBA" id="ARBA00022630"/>
    </source>
</evidence>
<dbReference type="InterPro" id="IPR036250">
    <property type="entry name" value="AcylCo_DH-like_C"/>
</dbReference>
<dbReference type="EC" id="1.3.99.41" evidence="8"/>
<evidence type="ECO:0000259" key="14">
    <source>
        <dbReference type="Pfam" id="PF12806"/>
    </source>
</evidence>
<evidence type="ECO:0000256" key="5">
    <source>
        <dbReference type="ARBA" id="ARBA00023002"/>
    </source>
</evidence>
<comment type="cofactor">
    <cofactor evidence="1 10">
        <name>FAD</name>
        <dbReference type="ChEBI" id="CHEBI:57692"/>
    </cofactor>
</comment>
<dbReference type="InterPro" id="IPR006091">
    <property type="entry name" value="Acyl-CoA_Oxase/DH_mid-dom"/>
</dbReference>
<feature type="domain" description="Acyl-CoA oxidase/dehydrogenase middle" evidence="12">
    <location>
        <begin position="166"/>
        <end position="274"/>
    </location>
</feature>
<dbReference type="Gene3D" id="2.40.110.10">
    <property type="entry name" value="Butyryl-CoA Dehydrogenase, subunit A, domain 2"/>
    <property type="match status" value="1"/>
</dbReference>
<dbReference type="GO" id="GO:0016627">
    <property type="term" value="F:oxidoreductase activity, acting on the CH-CH group of donors"/>
    <property type="evidence" value="ECO:0007669"/>
    <property type="project" value="InterPro"/>
</dbReference>
<evidence type="ECO:0000256" key="7">
    <source>
        <dbReference type="ARBA" id="ARBA00058683"/>
    </source>
</evidence>
<reference evidence="15" key="1">
    <citation type="submission" date="2020-02" db="EMBL/GenBank/DDBJ databases">
        <authorList>
            <person name="Meier V. D."/>
        </authorList>
    </citation>
    <scope>NUCLEOTIDE SEQUENCE</scope>
    <source>
        <strain evidence="15">AVDCRST_MAG76</strain>
    </source>
</reference>
<evidence type="ECO:0000256" key="10">
    <source>
        <dbReference type="RuleBase" id="RU362125"/>
    </source>
</evidence>
<keyword evidence="4 10" id="KW-0274">FAD</keyword>